<dbReference type="InterPro" id="IPR003713">
    <property type="entry name" value="FliS"/>
</dbReference>
<evidence type="ECO:0000313" key="6">
    <source>
        <dbReference type="EMBL" id="OCL27607.1"/>
    </source>
</evidence>
<comment type="similarity">
    <text evidence="2">Belongs to the FliS family.</text>
</comment>
<dbReference type="PANTHER" id="PTHR34773:SF1">
    <property type="entry name" value="FLAGELLAR SECRETION CHAPERONE FLIS"/>
    <property type="match status" value="1"/>
</dbReference>
<dbReference type="Proteomes" id="UP000093514">
    <property type="component" value="Unassembled WGS sequence"/>
</dbReference>
<keyword evidence="6" id="KW-0966">Cell projection</keyword>
<dbReference type="Pfam" id="PF02561">
    <property type="entry name" value="FliS"/>
    <property type="match status" value="1"/>
</dbReference>
<dbReference type="AlphaFoldDB" id="A0A1C0AB60"/>
<dbReference type="GO" id="GO:0005829">
    <property type="term" value="C:cytosol"/>
    <property type="evidence" value="ECO:0007669"/>
    <property type="project" value="UniProtKB-SubCell"/>
</dbReference>
<evidence type="ECO:0000256" key="1">
    <source>
        <dbReference type="ARBA" id="ARBA00004514"/>
    </source>
</evidence>
<evidence type="ECO:0000256" key="3">
    <source>
        <dbReference type="ARBA" id="ARBA00022490"/>
    </source>
</evidence>
<evidence type="ECO:0000256" key="4">
    <source>
        <dbReference type="ARBA" id="ARBA00022795"/>
    </source>
</evidence>
<dbReference type="OrthoDB" id="1524959at2"/>
<evidence type="ECO:0000256" key="2">
    <source>
        <dbReference type="ARBA" id="ARBA00008787"/>
    </source>
</evidence>
<dbReference type="GO" id="GO:0044780">
    <property type="term" value="P:bacterial-type flagellum assembly"/>
    <property type="evidence" value="ECO:0007669"/>
    <property type="project" value="InterPro"/>
</dbReference>
<reference evidence="7" key="1">
    <citation type="submission" date="2016-07" db="EMBL/GenBank/DDBJ databases">
        <authorList>
            <person name="Florea S."/>
            <person name="Webb J.S."/>
            <person name="Jaromczyk J."/>
            <person name="Schardl C.L."/>
        </authorList>
    </citation>
    <scope>NUCLEOTIDE SEQUENCE [LARGE SCALE GENOMIC DNA]</scope>
    <source>
        <strain evidence="7">Z6</strain>
    </source>
</reference>
<dbReference type="CDD" id="cd16098">
    <property type="entry name" value="FliS"/>
    <property type="match status" value="1"/>
</dbReference>
<proteinExistence type="inferred from homology"/>
<reference evidence="6 7" key="2">
    <citation type="submission" date="2016-08" db="EMBL/GenBank/DDBJ databases">
        <title>Orenia metallireducens sp. nov. strain Z6, a Novel Metal-reducing Firmicute from the Deep Subsurface.</title>
        <authorList>
            <person name="Maxim B.I."/>
            <person name="Kenneth K."/>
            <person name="Flynn T.M."/>
            <person name="Oloughlin E.J."/>
            <person name="Locke R.A."/>
            <person name="Weber J.R."/>
            <person name="Egan S.M."/>
            <person name="Mackie R.I."/>
            <person name="Cann I.K."/>
        </authorList>
    </citation>
    <scope>NUCLEOTIDE SEQUENCE [LARGE SCALE GENOMIC DNA]</scope>
    <source>
        <strain evidence="6 7">Z6</strain>
    </source>
</reference>
<keyword evidence="4" id="KW-1005">Bacterial flagellum biogenesis</keyword>
<dbReference type="PANTHER" id="PTHR34773">
    <property type="entry name" value="FLAGELLAR SECRETION CHAPERONE FLIS"/>
    <property type="match status" value="1"/>
</dbReference>
<comment type="subcellular location">
    <subcellularLocation>
        <location evidence="1">Cytoplasm</location>
        <location evidence="1">Cytosol</location>
    </subcellularLocation>
</comment>
<dbReference type="EMBL" id="LWDV01000007">
    <property type="protein sequence ID" value="OCL27607.1"/>
    <property type="molecule type" value="Genomic_DNA"/>
</dbReference>
<keyword evidence="3" id="KW-0963">Cytoplasm</keyword>
<dbReference type="SUPFAM" id="SSF101116">
    <property type="entry name" value="Flagellar export chaperone FliS"/>
    <property type="match status" value="1"/>
</dbReference>
<dbReference type="InterPro" id="IPR036584">
    <property type="entry name" value="FliS_sf"/>
</dbReference>
<dbReference type="Gene3D" id="1.20.120.340">
    <property type="entry name" value="Flagellar protein FliS"/>
    <property type="match status" value="1"/>
</dbReference>
<comment type="caution">
    <text evidence="6">The sequence shown here is derived from an EMBL/GenBank/DDBJ whole genome shotgun (WGS) entry which is preliminary data.</text>
</comment>
<keyword evidence="7" id="KW-1185">Reference proteome</keyword>
<organism evidence="6 7">
    <name type="scientific">Orenia metallireducens</name>
    <dbReference type="NCBI Taxonomy" id="1413210"/>
    <lineage>
        <taxon>Bacteria</taxon>
        <taxon>Bacillati</taxon>
        <taxon>Bacillota</taxon>
        <taxon>Clostridia</taxon>
        <taxon>Halanaerobiales</taxon>
        <taxon>Halobacteroidaceae</taxon>
        <taxon>Orenia</taxon>
    </lineage>
</organism>
<evidence type="ECO:0000256" key="5">
    <source>
        <dbReference type="ARBA" id="ARBA00023186"/>
    </source>
</evidence>
<dbReference type="RefSeq" id="WP_068715518.1">
    <property type="nucleotide sequence ID" value="NZ_LWDV01000007.1"/>
</dbReference>
<accession>A0A1C0AB60</accession>
<protein>
    <submittedName>
        <fullName evidence="6">Flagellar export chaperone FliS</fullName>
    </submittedName>
</protein>
<evidence type="ECO:0000313" key="7">
    <source>
        <dbReference type="Proteomes" id="UP000093514"/>
    </source>
</evidence>
<keyword evidence="6" id="KW-0282">Flagellum</keyword>
<dbReference type="NCBIfam" id="TIGR00208">
    <property type="entry name" value="fliS"/>
    <property type="match status" value="1"/>
</dbReference>
<dbReference type="PIRSF" id="PIRSF039090">
    <property type="entry name" value="Flis"/>
    <property type="match status" value="1"/>
</dbReference>
<sequence length="121" mass="13960">MSNTQEYSQEELLLMLYSGAIKFCDEAKEALNNQNIELFNNKLKKIQAIINELMVTLDVKQGGEIAENLYNLYEYINRRLIQANIRKDITILEEVSVLLIDLKEGWEKVVNSGFSDKEGRS</sequence>
<name>A0A1C0AB60_9FIRM</name>
<keyword evidence="5" id="KW-0143">Chaperone</keyword>
<gene>
    <name evidence="6" type="ORF">U472_03375</name>
</gene>
<keyword evidence="6" id="KW-0969">Cilium</keyword>
<dbReference type="GO" id="GO:0071973">
    <property type="term" value="P:bacterial-type flagellum-dependent cell motility"/>
    <property type="evidence" value="ECO:0007669"/>
    <property type="project" value="TreeGrafter"/>
</dbReference>